<feature type="transmembrane region" description="Helical" evidence="2">
    <location>
        <begin position="41"/>
        <end position="59"/>
    </location>
</feature>
<proteinExistence type="predicted"/>
<dbReference type="RefSeq" id="WP_216940715.1">
    <property type="nucleotide sequence ID" value="NZ_CP077062.1"/>
</dbReference>
<keyword evidence="2" id="KW-0812">Transmembrane</keyword>
<evidence type="ECO:0000313" key="4">
    <source>
        <dbReference type="Proteomes" id="UP000683575"/>
    </source>
</evidence>
<dbReference type="Proteomes" id="UP000683575">
    <property type="component" value="Chromosome"/>
</dbReference>
<feature type="region of interest" description="Disordered" evidence="1">
    <location>
        <begin position="1"/>
        <end position="26"/>
    </location>
</feature>
<evidence type="ECO:0000256" key="1">
    <source>
        <dbReference type="SAM" id="MobiDB-lite"/>
    </source>
</evidence>
<name>A0A975Y103_9ACTN</name>
<keyword evidence="4" id="KW-1185">Reference proteome</keyword>
<keyword evidence="2" id="KW-0472">Membrane</keyword>
<dbReference type="EMBL" id="CP077062">
    <property type="protein sequence ID" value="QWZ08869.1"/>
    <property type="molecule type" value="Genomic_DNA"/>
</dbReference>
<organism evidence="3 4">
    <name type="scientific">Nocardioides panacis</name>
    <dbReference type="NCBI Taxonomy" id="2849501"/>
    <lineage>
        <taxon>Bacteria</taxon>
        <taxon>Bacillati</taxon>
        <taxon>Actinomycetota</taxon>
        <taxon>Actinomycetes</taxon>
        <taxon>Propionibacteriales</taxon>
        <taxon>Nocardioidaceae</taxon>
        <taxon>Nocardioides</taxon>
    </lineage>
</organism>
<gene>
    <name evidence="3" type="ORF">KRR39_03175</name>
</gene>
<keyword evidence="2" id="KW-1133">Transmembrane helix</keyword>
<evidence type="ECO:0000313" key="3">
    <source>
        <dbReference type="EMBL" id="QWZ08869.1"/>
    </source>
</evidence>
<reference evidence="3" key="1">
    <citation type="submission" date="2021-06" db="EMBL/GenBank/DDBJ databases">
        <title>Complete genome sequence of Nocardioides sp. G188.</title>
        <authorList>
            <person name="Im W.-T."/>
        </authorList>
    </citation>
    <scope>NUCLEOTIDE SEQUENCE</scope>
    <source>
        <strain evidence="3">G188</strain>
    </source>
</reference>
<dbReference type="KEGG" id="nps:KRR39_03175"/>
<evidence type="ECO:0000256" key="2">
    <source>
        <dbReference type="SAM" id="Phobius"/>
    </source>
</evidence>
<protein>
    <submittedName>
        <fullName evidence="3">DoxX family protein</fullName>
    </submittedName>
</protein>
<dbReference type="AlphaFoldDB" id="A0A975Y103"/>
<feature type="transmembrane region" description="Helical" evidence="2">
    <location>
        <begin position="159"/>
        <end position="180"/>
    </location>
</feature>
<feature type="transmembrane region" description="Helical" evidence="2">
    <location>
        <begin position="130"/>
        <end position="147"/>
    </location>
</feature>
<feature type="transmembrane region" description="Helical" evidence="2">
    <location>
        <begin position="101"/>
        <end position="123"/>
    </location>
</feature>
<sequence length="196" mass="21222">MSSIRQHRDRQDESSTRLPDPSFVHPELVAPETGAQRVGRYALAAARLSLGWVFLWAFLDKAFGFGHETAHADAWIRGGSPTKGFLAFGAAGPFKGFYHSIAGAAWADWLFMAALLGIGLALMLGVAMRIAAGSGALLLVMMWTAVLPPANNLFMDDHLIYAMVLVALAALGVGATMGLGRQWEQLPIVQKHHWLQ</sequence>
<accession>A0A975Y103</accession>